<dbReference type="HOGENOM" id="CLU_541444_0_0_2"/>
<evidence type="ECO:0000256" key="1">
    <source>
        <dbReference type="SAM" id="MobiDB-lite"/>
    </source>
</evidence>
<dbReference type="EMBL" id="CP000561">
    <property type="protein sequence ID" value="ABO08518.1"/>
    <property type="molecule type" value="Genomic_DNA"/>
</dbReference>
<dbReference type="Proteomes" id="UP000001431">
    <property type="component" value="Chromosome"/>
</dbReference>
<dbReference type="RefSeq" id="WP_011849776.1">
    <property type="nucleotide sequence ID" value="NC_009073.1"/>
</dbReference>
<protein>
    <submittedName>
        <fullName evidence="3">Uncharacterized protein</fullName>
    </submittedName>
</protein>
<keyword evidence="2" id="KW-1133">Transmembrane helix</keyword>
<name>A3MV51_PYRCJ</name>
<keyword evidence="4" id="KW-1185">Reference proteome</keyword>
<keyword evidence="2" id="KW-0812">Transmembrane</keyword>
<feature type="region of interest" description="Disordered" evidence="1">
    <location>
        <begin position="428"/>
        <end position="460"/>
    </location>
</feature>
<organism evidence="3 4">
    <name type="scientific">Pyrobaculum calidifontis (strain DSM 21063 / JCM 11548 / VA1)</name>
    <dbReference type="NCBI Taxonomy" id="410359"/>
    <lineage>
        <taxon>Archaea</taxon>
        <taxon>Thermoproteota</taxon>
        <taxon>Thermoprotei</taxon>
        <taxon>Thermoproteales</taxon>
        <taxon>Thermoproteaceae</taxon>
        <taxon>Pyrobaculum</taxon>
    </lineage>
</organism>
<dbReference type="GeneID" id="4910028"/>
<evidence type="ECO:0000256" key="2">
    <source>
        <dbReference type="SAM" id="Phobius"/>
    </source>
</evidence>
<accession>A3MV51</accession>
<dbReference type="AlphaFoldDB" id="A3MV51"/>
<dbReference type="eggNOG" id="arCOG07458">
    <property type="taxonomic scope" value="Archaea"/>
</dbReference>
<proteinExistence type="predicted"/>
<sequence length="513" mass="53687">MRLALVILVAALAWLVAAQQFPAVSVSEVRFIYRVYEDGSIQPFYNASFSIKLAEVVLNGSLLLEGFERYVSGLLVGGYTLSGAFYGNFTPGVYFAFDMSWKNWYRGGLGNFSYLFNVAASNATYRTEVFSLALEGRLNGGVVKFSLSLRAPNTQSGPLVLPTPEAVNNNLTKAGIDYLRITSLRGVEERDVVHIYVEGLVDVAKAAAKARGAGAEDASVKALVELAAGQYTVEGEGAISFTLNSTGTAVVLRGHGSWRSAGDVEKSDVLSAMATPAIATLVQNATLGILSLFMPTPLPALGMPTAAVEAVPLVKRPPSNASLRLVARAESAPGGSTIAVGVVYVGHREAVVNKSGDPARDAEAALSYAAIQFRETANSMASLAMLLPGAHRLVPTQVEIRPASPAVKVQPETARPLDLPRVKVEIATTPTQTATTTPSPTPTQTSATTPAQTTATAPTAQTTTITTTHTVTTATTTSQAQPSIETIAALGAIVAVVGVAVALLARRRKSTKG</sequence>
<dbReference type="KEGG" id="pcl:Pcal_1093"/>
<gene>
    <name evidence="3" type="ordered locus">Pcal_1093</name>
</gene>
<keyword evidence="2" id="KW-0472">Membrane</keyword>
<evidence type="ECO:0000313" key="4">
    <source>
        <dbReference type="Proteomes" id="UP000001431"/>
    </source>
</evidence>
<reference evidence="3" key="1">
    <citation type="submission" date="2007-02" db="EMBL/GenBank/DDBJ databases">
        <title>Complete sequence of Pyrobaculum calidifontis JCM 11548.</title>
        <authorList>
            <consortium name="US DOE Joint Genome Institute"/>
            <person name="Copeland A."/>
            <person name="Lucas S."/>
            <person name="Lapidus A."/>
            <person name="Barry K."/>
            <person name="Glavina del Rio T."/>
            <person name="Dalin E."/>
            <person name="Tice H."/>
            <person name="Pitluck S."/>
            <person name="Chain P."/>
            <person name="Malfatti S."/>
            <person name="Shin M."/>
            <person name="Vergez L."/>
            <person name="Schmutz J."/>
            <person name="Larimer F."/>
            <person name="Land M."/>
            <person name="Hauser L."/>
            <person name="Kyrpides N."/>
            <person name="Mikhailova N."/>
            <person name="Cozen A.E."/>
            <person name="Fitz-Gibbon S.T."/>
            <person name="House C.H."/>
            <person name="Saltikov C."/>
            <person name="Lowe T.M."/>
            <person name="Richardson P."/>
        </authorList>
    </citation>
    <scope>NUCLEOTIDE SEQUENCE [LARGE SCALE GENOMIC DNA]</scope>
    <source>
        <strain evidence="3">JCM 11548</strain>
    </source>
</reference>
<evidence type="ECO:0000313" key="3">
    <source>
        <dbReference type="EMBL" id="ABO08518.1"/>
    </source>
</evidence>
<feature type="transmembrane region" description="Helical" evidence="2">
    <location>
        <begin position="487"/>
        <end position="505"/>
    </location>
</feature>